<dbReference type="SMART" id="SM00895">
    <property type="entry name" value="FCD"/>
    <property type="match status" value="1"/>
</dbReference>
<evidence type="ECO:0000256" key="2">
    <source>
        <dbReference type="ARBA" id="ARBA00023125"/>
    </source>
</evidence>
<evidence type="ECO:0000256" key="3">
    <source>
        <dbReference type="ARBA" id="ARBA00023163"/>
    </source>
</evidence>
<sequence>MEKRTARLAAARTSRIVRDELMALILERGLAPGELLPTEFELVEDLGVSRNSVREALKALQALDIVEIRHGHGTYVGRLSLNPLADGLAFRTLQRIGRDARAVSELLETREALEDGLIRRVAASIPDADIEALETVTAAMEAKADRNEDFAEEDRQFHELLYRSLDNQIVVQLLRAFWDVFHRVNDRLGGEDPDLPETARRHRAILAALRSRDVDGAQRAMTEHFRNIDARVALLEATHLGSAPA</sequence>
<gene>
    <name evidence="5" type="ORF">FB558_3420</name>
</gene>
<evidence type="ECO:0000259" key="4">
    <source>
        <dbReference type="PROSITE" id="PS50949"/>
    </source>
</evidence>
<dbReference type="InterPro" id="IPR011711">
    <property type="entry name" value="GntR_C"/>
</dbReference>
<keyword evidence="1" id="KW-0805">Transcription regulation</keyword>
<dbReference type="Proteomes" id="UP000315677">
    <property type="component" value="Unassembled WGS sequence"/>
</dbReference>
<dbReference type="GO" id="GO:0003700">
    <property type="term" value="F:DNA-binding transcription factor activity"/>
    <property type="evidence" value="ECO:0007669"/>
    <property type="project" value="InterPro"/>
</dbReference>
<dbReference type="Pfam" id="PF07729">
    <property type="entry name" value="FCD"/>
    <property type="match status" value="1"/>
</dbReference>
<dbReference type="SUPFAM" id="SSF48008">
    <property type="entry name" value="GntR ligand-binding domain-like"/>
    <property type="match status" value="1"/>
</dbReference>
<evidence type="ECO:0000313" key="5">
    <source>
        <dbReference type="EMBL" id="TQM10897.1"/>
    </source>
</evidence>
<protein>
    <submittedName>
        <fullName evidence="5">GntR family transcriptional regulator</fullName>
    </submittedName>
</protein>
<dbReference type="Gene3D" id="1.20.120.530">
    <property type="entry name" value="GntR ligand-binding domain-like"/>
    <property type="match status" value="1"/>
</dbReference>
<evidence type="ECO:0000256" key="1">
    <source>
        <dbReference type="ARBA" id="ARBA00023015"/>
    </source>
</evidence>
<dbReference type="InterPro" id="IPR036390">
    <property type="entry name" value="WH_DNA-bd_sf"/>
</dbReference>
<keyword evidence="3" id="KW-0804">Transcription</keyword>
<dbReference type="PANTHER" id="PTHR43537">
    <property type="entry name" value="TRANSCRIPTIONAL REGULATOR, GNTR FAMILY"/>
    <property type="match status" value="1"/>
</dbReference>
<dbReference type="CDD" id="cd07377">
    <property type="entry name" value="WHTH_GntR"/>
    <property type="match status" value="1"/>
</dbReference>
<dbReference type="InterPro" id="IPR000524">
    <property type="entry name" value="Tscrpt_reg_HTH_GntR"/>
</dbReference>
<dbReference type="PANTHER" id="PTHR43537:SF5">
    <property type="entry name" value="UXU OPERON TRANSCRIPTIONAL REGULATOR"/>
    <property type="match status" value="1"/>
</dbReference>
<feature type="domain" description="HTH gntR-type" evidence="4">
    <location>
        <begin position="11"/>
        <end position="79"/>
    </location>
</feature>
<organism evidence="5 6">
    <name type="scientific">Pseudonocardia kunmingensis</name>
    <dbReference type="NCBI Taxonomy" id="630975"/>
    <lineage>
        <taxon>Bacteria</taxon>
        <taxon>Bacillati</taxon>
        <taxon>Actinomycetota</taxon>
        <taxon>Actinomycetes</taxon>
        <taxon>Pseudonocardiales</taxon>
        <taxon>Pseudonocardiaceae</taxon>
        <taxon>Pseudonocardia</taxon>
    </lineage>
</organism>
<dbReference type="PROSITE" id="PS50949">
    <property type="entry name" value="HTH_GNTR"/>
    <property type="match status" value="1"/>
</dbReference>
<evidence type="ECO:0000313" key="6">
    <source>
        <dbReference type="Proteomes" id="UP000315677"/>
    </source>
</evidence>
<name>A0A543DNI0_9PSEU</name>
<dbReference type="SUPFAM" id="SSF46785">
    <property type="entry name" value="Winged helix' DNA-binding domain"/>
    <property type="match status" value="1"/>
</dbReference>
<dbReference type="Pfam" id="PF00392">
    <property type="entry name" value="GntR"/>
    <property type="match status" value="1"/>
</dbReference>
<dbReference type="Gene3D" id="1.10.10.10">
    <property type="entry name" value="Winged helix-like DNA-binding domain superfamily/Winged helix DNA-binding domain"/>
    <property type="match status" value="1"/>
</dbReference>
<accession>A0A543DNI0</accession>
<comment type="caution">
    <text evidence="5">The sequence shown here is derived from an EMBL/GenBank/DDBJ whole genome shotgun (WGS) entry which is preliminary data.</text>
</comment>
<keyword evidence="6" id="KW-1185">Reference proteome</keyword>
<dbReference type="AlphaFoldDB" id="A0A543DNI0"/>
<keyword evidence="2" id="KW-0238">DNA-binding</keyword>
<dbReference type="InterPro" id="IPR008920">
    <property type="entry name" value="TF_FadR/GntR_C"/>
</dbReference>
<dbReference type="EMBL" id="VFPA01000002">
    <property type="protein sequence ID" value="TQM10897.1"/>
    <property type="molecule type" value="Genomic_DNA"/>
</dbReference>
<proteinExistence type="predicted"/>
<dbReference type="SMART" id="SM00345">
    <property type="entry name" value="HTH_GNTR"/>
    <property type="match status" value="1"/>
</dbReference>
<dbReference type="RefSeq" id="WP_246106562.1">
    <property type="nucleotide sequence ID" value="NZ_VFPA01000002.1"/>
</dbReference>
<reference evidence="5 6" key="1">
    <citation type="submission" date="2019-06" db="EMBL/GenBank/DDBJ databases">
        <title>Sequencing the genomes of 1000 actinobacteria strains.</title>
        <authorList>
            <person name="Klenk H.-P."/>
        </authorList>
    </citation>
    <scope>NUCLEOTIDE SEQUENCE [LARGE SCALE GENOMIC DNA]</scope>
    <source>
        <strain evidence="5 6">DSM 45301</strain>
    </source>
</reference>
<dbReference type="PRINTS" id="PR00035">
    <property type="entry name" value="HTHGNTR"/>
</dbReference>
<dbReference type="InterPro" id="IPR036388">
    <property type="entry name" value="WH-like_DNA-bd_sf"/>
</dbReference>
<dbReference type="GO" id="GO:0003677">
    <property type="term" value="F:DNA binding"/>
    <property type="evidence" value="ECO:0007669"/>
    <property type="project" value="UniProtKB-KW"/>
</dbReference>